<keyword evidence="2" id="KW-1133">Transmembrane helix</keyword>
<protein>
    <recommendedName>
        <fullName evidence="3">ABC transporter domain-containing protein</fullName>
    </recommendedName>
</protein>
<keyword evidence="2" id="KW-0472">Membrane</keyword>
<evidence type="ECO:0000259" key="3">
    <source>
        <dbReference type="PROSITE" id="PS50893"/>
    </source>
</evidence>
<name>A0A8S3ZEW1_9EUPU</name>
<dbReference type="InterPro" id="IPR026082">
    <property type="entry name" value="ABCA"/>
</dbReference>
<dbReference type="InterPro" id="IPR027417">
    <property type="entry name" value="P-loop_NTPase"/>
</dbReference>
<dbReference type="Pfam" id="PF00005">
    <property type="entry name" value="ABC_tran"/>
    <property type="match status" value="1"/>
</dbReference>
<gene>
    <name evidence="4" type="ORF">CUNI_LOCUS12296</name>
</gene>
<evidence type="ECO:0000256" key="2">
    <source>
        <dbReference type="SAM" id="Phobius"/>
    </source>
</evidence>
<dbReference type="SUPFAM" id="SSF52540">
    <property type="entry name" value="P-loop containing nucleoside triphosphate hydrolases"/>
    <property type="match status" value="1"/>
</dbReference>
<dbReference type="PANTHER" id="PTHR19229:SF250">
    <property type="entry name" value="ABC TRANSPORTER DOMAIN-CONTAINING PROTEIN-RELATED"/>
    <property type="match status" value="1"/>
</dbReference>
<accession>A0A8S3ZEW1</accession>
<dbReference type="PROSITE" id="PS50893">
    <property type="entry name" value="ABC_TRANSPORTER_2"/>
    <property type="match status" value="1"/>
</dbReference>
<evidence type="ECO:0000313" key="4">
    <source>
        <dbReference type="EMBL" id="CAG5126738.1"/>
    </source>
</evidence>
<feature type="transmembrane region" description="Helical" evidence="2">
    <location>
        <begin position="6"/>
        <end position="29"/>
    </location>
</feature>
<dbReference type="GO" id="GO:0016887">
    <property type="term" value="F:ATP hydrolysis activity"/>
    <property type="evidence" value="ECO:0007669"/>
    <property type="project" value="InterPro"/>
</dbReference>
<sequence>SQVSRMLFEFLLPMICWSAMFILLDSYLLRRFVCALKRHSLDSVLKRVINVRTEYKHRSGKSVKEKLEENTNIHEKENLAQPGRPQERTEKKKDCVVLKNIVKRYGKKIVINNISVAVSQGECFCFLGREKSGKSTILNILTGHTCPTSGEILIGTQTIMAAVSAHIRIGYCPQTIALLDGLTGRDTLLLFGRLRGIPNTFLNAVTQNLIDEFRILNPDRTCTGYSFSNRKKLSIAASLIGAPHIVVLDEPTFDLDYLDKKIVWQFLSDVQNDHRTVVVATSSADECEIVCGKSSNMTILNDGKLACLSSPSVLMKNYGSGYTVTVRFRTDDDGKLISQMPFLNSAVEVFTDIEIISDKDVCRLHLLNNKLNLGKLFALLEDGISYYNVADYSVQKTSLAHILYSMSICPEEEYIEIPPGISSSFDVWPPQASNQRFESSVN</sequence>
<comment type="caution">
    <text evidence="4">The sequence shown here is derived from an EMBL/GenBank/DDBJ whole genome shotgun (WGS) entry which is preliminary data.</text>
</comment>
<keyword evidence="5" id="KW-1185">Reference proteome</keyword>
<dbReference type="Proteomes" id="UP000678393">
    <property type="component" value="Unassembled WGS sequence"/>
</dbReference>
<dbReference type="PANTHER" id="PTHR19229">
    <property type="entry name" value="ATP-BINDING CASSETTE TRANSPORTER SUBFAMILY A ABCA"/>
    <property type="match status" value="1"/>
</dbReference>
<dbReference type="InterPro" id="IPR003439">
    <property type="entry name" value="ABC_transporter-like_ATP-bd"/>
</dbReference>
<dbReference type="GO" id="GO:0005319">
    <property type="term" value="F:lipid transporter activity"/>
    <property type="evidence" value="ECO:0007669"/>
    <property type="project" value="TreeGrafter"/>
</dbReference>
<keyword evidence="2" id="KW-0812">Transmembrane</keyword>
<dbReference type="EMBL" id="CAJHNH020002446">
    <property type="protein sequence ID" value="CAG5126738.1"/>
    <property type="molecule type" value="Genomic_DNA"/>
</dbReference>
<proteinExistence type="predicted"/>
<dbReference type="GO" id="GO:0140359">
    <property type="term" value="F:ABC-type transporter activity"/>
    <property type="evidence" value="ECO:0007669"/>
    <property type="project" value="InterPro"/>
</dbReference>
<dbReference type="GO" id="GO:0005524">
    <property type="term" value="F:ATP binding"/>
    <property type="evidence" value="ECO:0007669"/>
    <property type="project" value="InterPro"/>
</dbReference>
<evidence type="ECO:0000256" key="1">
    <source>
        <dbReference type="SAM" id="MobiDB-lite"/>
    </source>
</evidence>
<reference evidence="4" key="1">
    <citation type="submission" date="2021-04" db="EMBL/GenBank/DDBJ databases">
        <authorList>
            <consortium name="Molecular Ecology Group"/>
        </authorList>
    </citation>
    <scope>NUCLEOTIDE SEQUENCE</scope>
</reference>
<dbReference type="OrthoDB" id="66620at2759"/>
<feature type="domain" description="ABC transporter" evidence="3">
    <location>
        <begin position="96"/>
        <end position="327"/>
    </location>
</feature>
<feature type="compositionally biased region" description="Basic and acidic residues" evidence="1">
    <location>
        <begin position="66"/>
        <end position="78"/>
    </location>
</feature>
<dbReference type="Gene3D" id="3.40.50.300">
    <property type="entry name" value="P-loop containing nucleotide triphosphate hydrolases"/>
    <property type="match status" value="1"/>
</dbReference>
<dbReference type="GO" id="GO:0016020">
    <property type="term" value="C:membrane"/>
    <property type="evidence" value="ECO:0007669"/>
    <property type="project" value="InterPro"/>
</dbReference>
<organism evidence="4 5">
    <name type="scientific">Candidula unifasciata</name>
    <dbReference type="NCBI Taxonomy" id="100452"/>
    <lineage>
        <taxon>Eukaryota</taxon>
        <taxon>Metazoa</taxon>
        <taxon>Spiralia</taxon>
        <taxon>Lophotrochozoa</taxon>
        <taxon>Mollusca</taxon>
        <taxon>Gastropoda</taxon>
        <taxon>Heterobranchia</taxon>
        <taxon>Euthyneura</taxon>
        <taxon>Panpulmonata</taxon>
        <taxon>Eupulmonata</taxon>
        <taxon>Stylommatophora</taxon>
        <taxon>Helicina</taxon>
        <taxon>Helicoidea</taxon>
        <taxon>Geomitridae</taxon>
        <taxon>Candidula</taxon>
    </lineage>
</organism>
<evidence type="ECO:0000313" key="5">
    <source>
        <dbReference type="Proteomes" id="UP000678393"/>
    </source>
</evidence>
<dbReference type="AlphaFoldDB" id="A0A8S3ZEW1"/>
<feature type="non-terminal residue" evidence="4">
    <location>
        <position position="1"/>
    </location>
</feature>
<feature type="region of interest" description="Disordered" evidence="1">
    <location>
        <begin position="66"/>
        <end position="91"/>
    </location>
</feature>